<gene>
    <name evidence="3" type="ORF">AND_000541</name>
</gene>
<dbReference type="VEuPathDB" id="VectorBase:ADAR2_003787"/>
<name>W5JWW5_ANODA</name>
<dbReference type="Pfam" id="PF08205">
    <property type="entry name" value="C2-set_2"/>
    <property type="match status" value="1"/>
</dbReference>
<dbReference type="InterPro" id="IPR007110">
    <property type="entry name" value="Ig-like_dom"/>
</dbReference>
<reference evidence="3 5" key="1">
    <citation type="journal article" date="2010" name="BMC Genomics">
        <title>Combination of measures distinguishes pre-miRNAs from other stem-loops in the genome of the newly sequenced Anopheles darlingi.</title>
        <authorList>
            <person name="Mendes N.D."/>
            <person name="Freitas A.T."/>
            <person name="Vasconcelos A.T."/>
            <person name="Sagot M.F."/>
        </authorList>
    </citation>
    <scope>NUCLEOTIDE SEQUENCE</scope>
</reference>
<dbReference type="SUPFAM" id="SSF48726">
    <property type="entry name" value="Immunoglobulin"/>
    <property type="match status" value="1"/>
</dbReference>
<dbReference type="Gene3D" id="2.60.40.10">
    <property type="entry name" value="Immunoglobulins"/>
    <property type="match status" value="2"/>
</dbReference>
<dbReference type="PANTHER" id="PTHR21261:SF8">
    <property type="entry name" value="BEATEN PATH IA, ISOFORM B-RELATED"/>
    <property type="match status" value="1"/>
</dbReference>
<dbReference type="FunFam" id="2.60.40.10:FF:000437">
    <property type="entry name" value="Beat-IIIc, isoform A"/>
    <property type="match status" value="1"/>
</dbReference>
<protein>
    <submittedName>
        <fullName evidence="3">Beat protein</fullName>
    </submittedName>
</protein>
<dbReference type="VEuPathDB" id="VectorBase:ADAC000541"/>
<feature type="domain" description="Ig-like" evidence="2">
    <location>
        <begin position="83"/>
        <end position="178"/>
    </location>
</feature>
<dbReference type="OMA" id="MTHIKEC"/>
<sequence length="398" mass="44468">MNRAKQAVPPDPRTTVPANLMKVCCKSLLFKLKNFGSRGWNAGTALQSQIRLGISGGEDRGASHLVITLKDVRVSVPFAIRRGDNANLICHYDMEGDELYSVKWYKGKREFFRYTPKEIPALKAFHVAGVTVELSVSNGSHITLVSVESGTSGKYSCEVSADLPSFDTMIISSEMEVVEIPVTKPLITGIKPFYRIGDVVAGNCTSYNSKPAANLTWLLDDKKVNASHTVQYPVYRDPRSGLNTSTLGIYYHLSHYFMGRSKLKFSCVAKIHDVYEQRVDRLAEDERPKLMAASAAPVGLNPVNYVHSSYDQSSASSYHHHDGTDFDNQNSDAYMTHIKECVGGRRSRLRNCIKCGSFAYQLQYALGMNKEEEHWIEEATVLQQETCPLTKREAFWAA</sequence>
<dbReference type="Proteomes" id="UP000000673">
    <property type="component" value="Unassembled WGS sequence"/>
</dbReference>
<reference evidence="3" key="2">
    <citation type="submission" date="2010-05" db="EMBL/GenBank/DDBJ databases">
        <authorList>
            <person name="Almeida L.G."/>
            <person name="Nicolas M.F."/>
            <person name="Souza R.C."/>
            <person name="Vasconcelos A.T.R."/>
        </authorList>
    </citation>
    <scope>NUCLEOTIDE SEQUENCE</scope>
</reference>
<evidence type="ECO:0000313" key="4">
    <source>
        <dbReference type="EnsemblMetazoa" id="ADAC000541-PA"/>
    </source>
</evidence>
<evidence type="ECO:0000313" key="3">
    <source>
        <dbReference type="EMBL" id="ETN67629.1"/>
    </source>
</evidence>
<dbReference type="HOGENOM" id="CLU_693023_0_0_1"/>
<organism evidence="3">
    <name type="scientific">Anopheles darlingi</name>
    <name type="common">Mosquito</name>
    <dbReference type="NCBI Taxonomy" id="43151"/>
    <lineage>
        <taxon>Eukaryota</taxon>
        <taxon>Metazoa</taxon>
        <taxon>Ecdysozoa</taxon>
        <taxon>Arthropoda</taxon>
        <taxon>Hexapoda</taxon>
        <taxon>Insecta</taxon>
        <taxon>Pterygota</taxon>
        <taxon>Neoptera</taxon>
        <taxon>Endopterygota</taxon>
        <taxon>Diptera</taxon>
        <taxon>Nematocera</taxon>
        <taxon>Culicoidea</taxon>
        <taxon>Culicidae</taxon>
        <taxon>Anophelinae</taxon>
        <taxon>Anopheles</taxon>
    </lineage>
</organism>
<dbReference type="EnsemblMetazoa" id="ADAC000541-RA">
    <property type="protein sequence ID" value="ADAC000541-PA"/>
    <property type="gene ID" value="ADAC000541"/>
</dbReference>
<dbReference type="InterPro" id="IPR013783">
    <property type="entry name" value="Ig-like_fold"/>
</dbReference>
<dbReference type="PANTHER" id="PTHR21261">
    <property type="entry name" value="BEAT PROTEIN"/>
    <property type="match status" value="1"/>
</dbReference>
<evidence type="ECO:0000259" key="2">
    <source>
        <dbReference type="PROSITE" id="PS50835"/>
    </source>
</evidence>
<dbReference type="EMBL" id="ADMH02000138">
    <property type="protein sequence ID" value="ETN67629.1"/>
    <property type="molecule type" value="Genomic_DNA"/>
</dbReference>
<dbReference type="FunCoup" id="W5JWW5">
    <property type="interactions" value="6"/>
</dbReference>
<dbReference type="InterPro" id="IPR013162">
    <property type="entry name" value="CD80_C2-set"/>
</dbReference>
<proteinExistence type="predicted"/>
<evidence type="ECO:0000256" key="1">
    <source>
        <dbReference type="ARBA" id="ARBA00023157"/>
    </source>
</evidence>
<dbReference type="InterPro" id="IPR036179">
    <property type="entry name" value="Ig-like_dom_sf"/>
</dbReference>
<keyword evidence="5" id="KW-1185">Reference proteome</keyword>
<evidence type="ECO:0000313" key="5">
    <source>
        <dbReference type="Proteomes" id="UP000000673"/>
    </source>
</evidence>
<reference evidence="4" key="4">
    <citation type="submission" date="2015-06" db="UniProtKB">
        <authorList>
            <consortium name="EnsemblMetazoa"/>
        </authorList>
    </citation>
    <scope>IDENTIFICATION</scope>
</reference>
<dbReference type="AlphaFoldDB" id="W5JWW5"/>
<dbReference type="PROSITE" id="PS50835">
    <property type="entry name" value="IG_LIKE"/>
    <property type="match status" value="1"/>
</dbReference>
<dbReference type="GO" id="GO:0008045">
    <property type="term" value="P:motor neuron axon guidance"/>
    <property type="evidence" value="ECO:0007669"/>
    <property type="project" value="TreeGrafter"/>
</dbReference>
<accession>W5JWW5</accession>
<dbReference type="eggNOG" id="ENOG502RY6Y">
    <property type="taxonomic scope" value="Eukaryota"/>
</dbReference>
<reference evidence="3" key="3">
    <citation type="journal article" date="2013" name="Nucleic Acids Res.">
        <title>The genome of Anopheles darlingi, the main neotropical malaria vector.</title>
        <authorList>
            <person name="Marinotti O."/>
            <person name="Cerqueira G.C."/>
            <person name="de Almeida L.G."/>
            <person name="Ferro M.I."/>
            <person name="Loreto E.L."/>
            <person name="Zaha A."/>
            <person name="Teixeira S.M."/>
            <person name="Wespiser A.R."/>
            <person name="Almeida E Silva A."/>
            <person name="Schlindwein A.D."/>
            <person name="Pacheco A.C."/>
            <person name="Silva A.L."/>
            <person name="Graveley B.R."/>
            <person name="Walenz B.P."/>
            <person name="Lima Bde A."/>
            <person name="Ribeiro C.A."/>
            <person name="Nunes-Silva C.G."/>
            <person name="de Carvalho C.R."/>
            <person name="Soares C.M."/>
            <person name="de Menezes C.B."/>
            <person name="Matiolli C."/>
            <person name="Caffrey D."/>
            <person name="Araujo D.A."/>
            <person name="de Oliveira D.M."/>
            <person name="Golenbock D."/>
            <person name="Grisard E.C."/>
            <person name="Fantinatti-Garboggini F."/>
            <person name="de Carvalho F.M."/>
            <person name="Barcellos F.G."/>
            <person name="Prosdocimi F."/>
            <person name="May G."/>
            <person name="Azevedo Junior G.M."/>
            <person name="Guimaraes G.M."/>
            <person name="Goldman G.H."/>
            <person name="Padilha I.Q."/>
            <person name="Batista Jda S."/>
            <person name="Ferro J.A."/>
            <person name="Ribeiro J.M."/>
            <person name="Fietto J.L."/>
            <person name="Dabbas K.M."/>
            <person name="Cerdeira L."/>
            <person name="Agnez-Lima L.F."/>
            <person name="Brocchi M."/>
            <person name="de Carvalho M.O."/>
            <person name="Teixeira Mde M."/>
            <person name="Diniz Maia Mde M."/>
            <person name="Goldman M.H."/>
            <person name="Cruz Schneider M.P."/>
            <person name="Felipe M.S."/>
            <person name="Hungria M."/>
            <person name="Nicolas M.F."/>
            <person name="Pereira M."/>
            <person name="Montes M.A."/>
            <person name="Cantao M.E."/>
            <person name="Vincentz M."/>
            <person name="Rafael M.S."/>
            <person name="Silverman N."/>
            <person name="Stoco P.H."/>
            <person name="Souza R.C."/>
            <person name="Vicentini R."/>
            <person name="Gazzinelli R.T."/>
            <person name="Neves Rde O."/>
            <person name="Silva R."/>
            <person name="Astolfi-Filho S."/>
            <person name="Maciel T.E."/>
            <person name="Urmenyi T.P."/>
            <person name="Tadei W.P."/>
            <person name="Camargo E.P."/>
            <person name="de Vasconcelos A.T."/>
        </authorList>
    </citation>
    <scope>NUCLEOTIDE SEQUENCE</scope>
</reference>
<keyword evidence="1" id="KW-1015">Disulfide bond</keyword>
<dbReference type="STRING" id="43151.W5JWW5"/>